<evidence type="ECO:0000313" key="5">
    <source>
        <dbReference type="Proteomes" id="UP000254425"/>
    </source>
</evidence>
<accession>A0A345XP07</accession>
<gene>
    <name evidence="4" type="ORF">DVA86_12615</name>
</gene>
<evidence type="ECO:0000256" key="1">
    <source>
        <dbReference type="ARBA" id="ARBA00022729"/>
    </source>
</evidence>
<feature type="region of interest" description="Disordered" evidence="2">
    <location>
        <begin position="111"/>
        <end position="140"/>
    </location>
</feature>
<dbReference type="KEGG" id="sarm:DVA86_12615"/>
<dbReference type="PANTHER" id="PTHR15462:SF19">
    <property type="entry name" value="PEPTIDASE S1 DOMAIN-CONTAINING PROTEIN"/>
    <property type="match status" value="1"/>
</dbReference>
<reference evidence="4 5" key="1">
    <citation type="submission" date="2018-07" db="EMBL/GenBank/DDBJ databases">
        <title>Draft genome of the type strain Streptomyces armeniacus ATCC 15676.</title>
        <authorList>
            <person name="Labana P."/>
            <person name="Gosse J.T."/>
            <person name="Boddy C.N."/>
        </authorList>
    </citation>
    <scope>NUCLEOTIDE SEQUENCE [LARGE SCALE GENOMIC DNA]</scope>
    <source>
        <strain evidence="4 5">ATCC 15676</strain>
    </source>
</reference>
<dbReference type="InterPro" id="IPR043504">
    <property type="entry name" value="Peptidase_S1_PA_chymotrypsin"/>
</dbReference>
<dbReference type="AlphaFoldDB" id="A0A345XP07"/>
<dbReference type="RefSeq" id="WP_208878181.1">
    <property type="nucleotide sequence ID" value="NZ_CP031320.1"/>
</dbReference>
<evidence type="ECO:0008006" key="6">
    <source>
        <dbReference type="Google" id="ProtNLM"/>
    </source>
</evidence>
<keyword evidence="5" id="KW-1185">Reference proteome</keyword>
<name>A0A345XP07_9ACTN</name>
<dbReference type="SUPFAM" id="SSF50494">
    <property type="entry name" value="Trypsin-like serine proteases"/>
    <property type="match status" value="1"/>
</dbReference>
<evidence type="ECO:0000256" key="2">
    <source>
        <dbReference type="SAM" id="MobiDB-lite"/>
    </source>
</evidence>
<feature type="region of interest" description="Disordered" evidence="2">
    <location>
        <begin position="32"/>
        <end position="70"/>
    </location>
</feature>
<dbReference type="Proteomes" id="UP000254425">
    <property type="component" value="Chromosome"/>
</dbReference>
<dbReference type="Gene3D" id="2.40.10.10">
    <property type="entry name" value="Trypsin-like serine proteases"/>
    <property type="match status" value="2"/>
</dbReference>
<evidence type="ECO:0000256" key="3">
    <source>
        <dbReference type="SAM" id="SignalP"/>
    </source>
</evidence>
<keyword evidence="1 3" id="KW-0732">Signal</keyword>
<dbReference type="InterPro" id="IPR050966">
    <property type="entry name" value="Glutamyl_endopeptidase"/>
</dbReference>
<feature type="chain" id="PRO_5038597092" description="Serine protease" evidence="3">
    <location>
        <begin position="32"/>
        <end position="399"/>
    </location>
</feature>
<feature type="compositionally biased region" description="Polar residues" evidence="2">
    <location>
        <begin position="126"/>
        <end position="135"/>
    </location>
</feature>
<dbReference type="InterPro" id="IPR009003">
    <property type="entry name" value="Peptidase_S1_PA"/>
</dbReference>
<dbReference type="EMBL" id="CP031320">
    <property type="protein sequence ID" value="AXK33373.1"/>
    <property type="molecule type" value="Genomic_DNA"/>
</dbReference>
<sequence length="399" mass="42583">MSSTTYPRRRRHVFAATAVAAALALTVTACGGDDGDASAEGKPSASAEEAAKNDEGLADKLPEDLPSSLQDLDKWKNGGWKNWDKDEWLRKAEDFVNPYVPDHWKPERLKEAEGNDNTVTADVKTSAGSTDSEPSAVQAKPVKTPYTQNAAPAGKIFMETPEGPMVCSGTVVKDPRNPGKSNLVATAGHCIHGGQGKGWFRNVMFVPAYNNSGLPESQVNGAPQSDVHPYKDWWVEWIQTTAYWMEQGAASGGGGAQQDFAVMKVRSDQDTGKSLEETVGTAVKINFNAPSIERFTGMSSYGYPAEAPYKGARMFQCTDKPGRYTLDPSEEPMYRIGCTMTGGMSGGGIFASGSDGKAQLVSVNSLINRPDVSYAAGPRLGAAAKGVFDAISKKYAGKS</sequence>
<proteinExistence type="predicted"/>
<organism evidence="4 5">
    <name type="scientific">Streptomyces armeniacus</name>
    <dbReference type="NCBI Taxonomy" id="83291"/>
    <lineage>
        <taxon>Bacteria</taxon>
        <taxon>Bacillati</taxon>
        <taxon>Actinomycetota</taxon>
        <taxon>Actinomycetes</taxon>
        <taxon>Kitasatosporales</taxon>
        <taxon>Streptomycetaceae</taxon>
        <taxon>Streptomyces</taxon>
    </lineage>
</organism>
<feature type="compositionally biased region" description="Basic and acidic residues" evidence="2">
    <location>
        <begin position="49"/>
        <end position="63"/>
    </location>
</feature>
<feature type="signal peptide" evidence="3">
    <location>
        <begin position="1"/>
        <end position="31"/>
    </location>
</feature>
<protein>
    <recommendedName>
        <fullName evidence="6">Serine protease</fullName>
    </recommendedName>
</protein>
<dbReference type="PANTHER" id="PTHR15462">
    <property type="entry name" value="SERINE PROTEASE"/>
    <property type="match status" value="1"/>
</dbReference>
<evidence type="ECO:0000313" key="4">
    <source>
        <dbReference type="EMBL" id="AXK33373.1"/>
    </source>
</evidence>